<dbReference type="EMBL" id="PSRQ01000035">
    <property type="protein sequence ID" value="PWU23407.1"/>
    <property type="molecule type" value="Genomic_DNA"/>
</dbReference>
<dbReference type="PROSITE" id="PS01149">
    <property type="entry name" value="PSI_RSU"/>
    <property type="match status" value="1"/>
</dbReference>
<keyword evidence="3" id="KW-0694">RNA-binding</keyword>
<dbReference type="Gene3D" id="3.30.70.1560">
    <property type="entry name" value="Alpha-L RNA-binding motif"/>
    <property type="match status" value="1"/>
</dbReference>
<feature type="domain" description="RNA-binding S4" evidence="5">
    <location>
        <begin position="3"/>
        <end position="64"/>
    </location>
</feature>
<organism evidence="6 7">
    <name type="scientific">Candidatus Cerribacteria bacterium 'Amazon FNV 2010 28 9'</name>
    <dbReference type="NCBI Taxonomy" id="2081795"/>
    <lineage>
        <taxon>Bacteria</taxon>
        <taxon>Candidatus Cerribacteria</taxon>
    </lineage>
</organism>
<dbReference type="InterPro" id="IPR018496">
    <property type="entry name" value="PsdUridine_synth_RsuA/RluB_CS"/>
</dbReference>
<dbReference type="SMART" id="SM00363">
    <property type="entry name" value="S4"/>
    <property type="match status" value="1"/>
</dbReference>
<dbReference type="InterPro" id="IPR020103">
    <property type="entry name" value="PsdUridine_synth_cat_dom_sf"/>
</dbReference>
<dbReference type="InterPro" id="IPR050343">
    <property type="entry name" value="RsuA_PseudoU_synthase"/>
</dbReference>
<dbReference type="InterPro" id="IPR002942">
    <property type="entry name" value="S4_RNA-bd"/>
</dbReference>
<dbReference type="Proteomes" id="UP000246104">
    <property type="component" value="Unassembled WGS sequence"/>
</dbReference>
<evidence type="ECO:0000259" key="5">
    <source>
        <dbReference type="SMART" id="SM00363"/>
    </source>
</evidence>
<dbReference type="InterPro" id="IPR020094">
    <property type="entry name" value="TruA/RsuA/RluB/E/F_N"/>
</dbReference>
<reference evidence="6 7" key="1">
    <citation type="submission" date="2018-02" db="EMBL/GenBank/DDBJ databases">
        <title>Genomic Reconstructions from Amazon Rainforest and Pasture Soil Reveal Novel Insights into the Physiology of Candidate Phyla in Tropical Sites.</title>
        <authorList>
            <person name="Kroeger M.E."/>
            <person name="Delmont T."/>
            <person name="Eren A.M."/>
            <person name="Guo J."/>
            <person name="Meyer K.M."/>
            <person name="Khan K."/>
            <person name="Rodrigues J.L.M."/>
            <person name="Bohannan B.J.M."/>
            <person name="Tringe S."/>
            <person name="Borges C.D."/>
            <person name="Tiedje J."/>
            <person name="Tsai S.M."/>
            <person name="Nusslein K."/>
        </authorList>
    </citation>
    <scope>NUCLEOTIDE SEQUENCE [LARGE SCALE GENOMIC DNA]</scope>
    <source>
        <strain evidence="6">Amazon FNV 2010 28 9</strain>
    </source>
</reference>
<evidence type="ECO:0000313" key="7">
    <source>
        <dbReference type="Proteomes" id="UP000246104"/>
    </source>
</evidence>
<dbReference type="PROSITE" id="PS50889">
    <property type="entry name" value="S4"/>
    <property type="match status" value="1"/>
</dbReference>
<dbReference type="CDD" id="cd00165">
    <property type="entry name" value="S4"/>
    <property type="match status" value="1"/>
</dbReference>
<dbReference type="EC" id="5.4.99.-" evidence="4"/>
<proteinExistence type="inferred from homology"/>
<dbReference type="GO" id="GO:0000455">
    <property type="term" value="P:enzyme-directed rRNA pseudouridine synthesis"/>
    <property type="evidence" value="ECO:0007669"/>
    <property type="project" value="UniProtKB-ARBA"/>
</dbReference>
<dbReference type="InterPro" id="IPR006145">
    <property type="entry name" value="PsdUridine_synth_RsuA/RluA"/>
</dbReference>
<evidence type="ECO:0000256" key="3">
    <source>
        <dbReference type="PROSITE-ProRule" id="PRU00182"/>
    </source>
</evidence>
<evidence type="ECO:0000256" key="2">
    <source>
        <dbReference type="ARBA" id="ARBA00023235"/>
    </source>
</evidence>
<evidence type="ECO:0000256" key="4">
    <source>
        <dbReference type="RuleBase" id="RU003887"/>
    </source>
</evidence>
<dbReference type="PANTHER" id="PTHR47683:SF2">
    <property type="entry name" value="RNA-BINDING S4 DOMAIN-CONTAINING PROTEIN"/>
    <property type="match status" value="1"/>
</dbReference>
<dbReference type="Pfam" id="PF00849">
    <property type="entry name" value="PseudoU_synth_2"/>
    <property type="match status" value="1"/>
</dbReference>
<dbReference type="Gene3D" id="3.10.290.10">
    <property type="entry name" value="RNA-binding S4 domain"/>
    <property type="match status" value="1"/>
</dbReference>
<dbReference type="PANTHER" id="PTHR47683">
    <property type="entry name" value="PSEUDOURIDINE SYNTHASE FAMILY PROTEIN-RELATED"/>
    <property type="match status" value="1"/>
</dbReference>
<dbReference type="InterPro" id="IPR036986">
    <property type="entry name" value="S4_RNA-bd_sf"/>
</dbReference>
<dbReference type="SUPFAM" id="SSF55120">
    <property type="entry name" value="Pseudouridine synthase"/>
    <property type="match status" value="1"/>
</dbReference>
<dbReference type="NCBIfam" id="TIGR00093">
    <property type="entry name" value="pseudouridine synthase"/>
    <property type="match status" value="1"/>
</dbReference>
<dbReference type="InterPro" id="IPR042092">
    <property type="entry name" value="PsdUridine_s_RsuA/RluB/E/F_cat"/>
</dbReference>
<dbReference type="GO" id="GO:0003723">
    <property type="term" value="F:RNA binding"/>
    <property type="evidence" value="ECO:0007669"/>
    <property type="project" value="UniProtKB-KW"/>
</dbReference>
<dbReference type="FunFam" id="3.10.290.10:FF:000003">
    <property type="entry name" value="Pseudouridine synthase"/>
    <property type="match status" value="1"/>
</dbReference>
<dbReference type="GO" id="GO:0120159">
    <property type="term" value="F:rRNA pseudouridine synthase activity"/>
    <property type="evidence" value="ECO:0007669"/>
    <property type="project" value="UniProtKB-ARBA"/>
</dbReference>
<dbReference type="Gene3D" id="3.30.70.580">
    <property type="entry name" value="Pseudouridine synthase I, catalytic domain, N-terminal subdomain"/>
    <property type="match status" value="1"/>
</dbReference>
<name>A0A317JNS3_9BACT</name>
<evidence type="ECO:0000313" key="6">
    <source>
        <dbReference type="EMBL" id="PWU23407.1"/>
    </source>
</evidence>
<keyword evidence="2 4" id="KW-0413">Isomerase</keyword>
<dbReference type="CDD" id="cd02870">
    <property type="entry name" value="PseudoU_synth_RsuA_like"/>
    <property type="match status" value="1"/>
</dbReference>
<dbReference type="InterPro" id="IPR000748">
    <property type="entry name" value="PsdUridine_synth_RsuA/RluB/E/F"/>
</dbReference>
<dbReference type="AlphaFoldDB" id="A0A317JNS3"/>
<evidence type="ECO:0000256" key="1">
    <source>
        <dbReference type="ARBA" id="ARBA00008348"/>
    </source>
</evidence>
<dbReference type="SUPFAM" id="SSF55174">
    <property type="entry name" value="Alpha-L RNA-binding motif"/>
    <property type="match status" value="1"/>
</dbReference>
<comment type="similarity">
    <text evidence="1 4">Belongs to the pseudouridine synthase RsuA family.</text>
</comment>
<sequence>MQQRLQTIIAHAGIASRRKAEELIAHGNVQLNGKTVKEMGILADPDVDTIVVNGKKISGSEPLCYFLLNKQRGVVSTVSDPDGKRTVIDIFRKWWKKEHGEEEFPRVYPVGRLDEESEGVILLTNDGELANRLTHPRFEVQKTYHVLVAGSPTNTQLHELTQDMSFKEGIAMADSVKIVKHEEGNTWIAINIHQGMNHQVRRMCARVNLEVLRLIRVKLGSFELGRLQSGQIEEVKL</sequence>
<comment type="caution">
    <text evidence="6">The sequence shown here is derived from an EMBL/GenBank/DDBJ whole genome shotgun (WGS) entry which is preliminary data.</text>
</comment>
<gene>
    <name evidence="6" type="ORF">C5B42_03120</name>
</gene>
<accession>A0A317JNS3</accession>
<protein>
    <recommendedName>
        <fullName evidence="4">Pseudouridine synthase</fullName>
        <ecNumber evidence="4">5.4.99.-</ecNumber>
    </recommendedName>
</protein>
<dbReference type="Pfam" id="PF01479">
    <property type="entry name" value="S4"/>
    <property type="match status" value="1"/>
</dbReference>